<dbReference type="InterPro" id="IPR016161">
    <property type="entry name" value="Ald_DH/histidinol_DH"/>
</dbReference>
<dbReference type="InterPro" id="IPR016162">
    <property type="entry name" value="Ald_DH_N"/>
</dbReference>
<dbReference type="AlphaFoldDB" id="A0A7I0NTG0"/>
<evidence type="ECO:0000313" key="4">
    <source>
        <dbReference type="Proteomes" id="UP000509418"/>
    </source>
</evidence>
<accession>A0A7I0NTG0</accession>
<dbReference type="EMBL" id="CP056041">
    <property type="protein sequence ID" value="QKZ16353.1"/>
    <property type="molecule type" value="Genomic_DNA"/>
</dbReference>
<keyword evidence="4" id="KW-1185">Reference proteome</keyword>
<name>A0A7I0NTG0_STRCX</name>
<evidence type="ECO:0000259" key="2">
    <source>
        <dbReference type="Pfam" id="PF00171"/>
    </source>
</evidence>
<organism evidence="3 4">
    <name type="scientific">Streptomyces chartreusis</name>
    <dbReference type="NCBI Taxonomy" id="1969"/>
    <lineage>
        <taxon>Bacteria</taxon>
        <taxon>Bacillati</taxon>
        <taxon>Actinomycetota</taxon>
        <taxon>Actinomycetes</taxon>
        <taxon>Kitasatosporales</taxon>
        <taxon>Streptomycetaceae</taxon>
        <taxon>Streptomyces</taxon>
    </lineage>
</organism>
<dbReference type="InterPro" id="IPR016163">
    <property type="entry name" value="Ald_DH_C"/>
</dbReference>
<dbReference type="SUPFAM" id="SSF53720">
    <property type="entry name" value="ALDH-like"/>
    <property type="match status" value="1"/>
</dbReference>
<reference evidence="3 4" key="1">
    <citation type="submission" date="2020-06" db="EMBL/GenBank/DDBJ databases">
        <title>Genome mining for natural products.</title>
        <authorList>
            <person name="Zhang B."/>
            <person name="Shi J."/>
            <person name="Ge H."/>
        </authorList>
    </citation>
    <scope>NUCLEOTIDE SEQUENCE [LARGE SCALE GENOMIC DNA]</scope>
    <source>
        <strain evidence="3 4">NA02069</strain>
    </source>
</reference>
<feature type="domain" description="Aldehyde dehydrogenase" evidence="2">
    <location>
        <begin position="183"/>
        <end position="422"/>
    </location>
</feature>
<dbReference type="GO" id="GO:0016620">
    <property type="term" value="F:oxidoreductase activity, acting on the aldehyde or oxo group of donors, NAD or NADP as acceptor"/>
    <property type="evidence" value="ECO:0007669"/>
    <property type="project" value="InterPro"/>
</dbReference>
<sequence length="438" mass="47344">MACGILLLPCRSPASCEWEIPADDVRGVGVNDVIDVRHGSACHLRRKGDDRHASWGEIAAGLVRIFLDARDDLMEVLTGVATLRSAEDELFRSLRALSGAGWEIQRNSPGALRKVASFLPSNNLLYSYVLFGVIPSLYADRLCMRPSARVTDTAMALDAVVGPALRGLGCGLDLTPVSQREFMTTCLTADAVVFTGQPRNADAVAAKLGTDTLMVALGSGPNPIVVGLEAKLARACQDIVEARVYNSGQDCLCPDIVFVHESVMKEVVERLEDLLTRVVIGERHSPGVQVAPLVYQDAVAGASEFIDRHRENVVSGGSVDADGFVEPTLVSLPWNPDFHPPELFSPIVTLMEYSSPSDIEAWMASPCESERGMYVSVYGEPALDRERVATSVVTRECTTFDIEDGNRPFGGYGASASSVRHRGTRTARPVLLSAEVRR</sequence>
<dbReference type="Proteomes" id="UP000509418">
    <property type="component" value="Chromosome"/>
</dbReference>
<protein>
    <submittedName>
        <fullName evidence="3">Aldehyde dehydrogenase family protein</fullName>
    </submittedName>
</protein>
<dbReference type="PANTHER" id="PTHR11699">
    <property type="entry name" value="ALDEHYDE DEHYDROGENASE-RELATED"/>
    <property type="match status" value="1"/>
</dbReference>
<dbReference type="InterPro" id="IPR016160">
    <property type="entry name" value="Ald_DH_CS_CYS"/>
</dbReference>
<evidence type="ECO:0000313" key="3">
    <source>
        <dbReference type="EMBL" id="QKZ16353.1"/>
    </source>
</evidence>
<dbReference type="Gene3D" id="3.40.309.10">
    <property type="entry name" value="Aldehyde Dehydrogenase, Chain A, domain 2"/>
    <property type="match status" value="1"/>
</dbReference>
<gene>
    <name evidence="3" type="ORF">HUT05_02570</name>
</gene>
<keyword evidence="1" id="KW-0560">Oxidoreductase</keyword>
<evidence type="ECO:0000256" key="1">
    <source>
        <dbReference type="ARBA" id="ARBA00023002"/>
    </source>
</evidence>
<dbReference type="PROSITE" id="PS00070">
    <property type="entry name" value="ALDEHYDE_DEHYDR_CYS"/>
    <property type="match status" value="1"/>
</dbReference>
<dbReference type="Pfam" id="PF00171">
    <property type="entry name" value="Aldedh"/>
    <property type="match status" value="1"/>
</dbReference>
<dbReference type="InterPro" id="IPR015590">
    <property type="entry name" value="Aldehyde_DH_dom"/>
</dbReference>
<proteinExistence type="predicted"/>
<dbReference type="Gene3D" id="3.40.605.10">
    <property type="entry name" value="Aldehyde Dehydrogenase, Chain A, domain 1"/>
    <property type="match status" value="1"/>
</dbReference>